<keyword evidence="2" id="KW-1185">Reference proteome</keyword>
<accession>A0ABX1LV03</accession>
<name>A0ABX1LV03_9CYAN</name>
<reference evidence="1 2" key="1">
    <citation type="submission" date="2020-03" db="EMBL/GenBank/DDBJ databases">
        <title>Draft Genome Sequence of 2-Methylisoborneol Producing Pseudanabaena yagii Strain GIHE-NHR1 Isolated from North Han River in South Korea.</title>
        <authorList>
            <person name="Jeong J."/>
        </authorList>
    </citation>
    <scope>NUCLEOTIDE SEQUENCE [LARGE SCALE GENOMIC DNA]</scope>
    <source>
        <strain evidence="1 2">GIHE-NHR1</strain>
    </source>
</reference>
<evidence type="ECO:0000313" key="1">
    <source>
        <dbReference type="EMBL" id="NMF60003.1"/>
    </source>
</evidence>
<dbReference type="Proteomes" id="UP000738376">
    <property type="component" value="Unassembled WGS sequence"/>
</dbReference>
<evidence type="ECO:0000313" key="2">
    <source>
        <dbReference type="Proteomes" id="UP000738376"/>
    </source>
</evidence>
<proteinExistence type="predicted"/>
<organism evidence="1 2">
    <name type="scientific">Pseudanabaena yagii GIHE-NHR1</name>
    <dbReference type="NCBI Taxonomy" id="2722753"/>
    <lineage>
        <taxon>Bacteria</taxon>
        <taxon>Bacillati</taxon>
        <taxon>Cyanobacteriota</taxon>
        <taxon>Cyanophyceae</taxon>
        <taxon>Pseudanabaenales</taxon>
        <taxon>Pseudanabaenaceae</taxon>
        <taxon>Pseudanabaena</taxon>
        <taxon>Pseudanabaena yagii</taxon>
    </lineage>
</organism>
<gene>
    <name evidence="1" type="ORF">HC246_18745</name>
</gene>
<dbReference type="RefSeq" id="WP_169364963.1">
    <property type="nucleotide sequence ID" value="NZ_JAAVJL010000002.1"/>
</dbReference>
<comment type="caution">
    <text evidence="1">The sequence shown here is derived from an EMBL/GenBank/DDBJ whole genome shotgun (WGS) entry which is preliminary data.</text>
</comment>
<dbReference type="EMBL" id="JAAVJL010000002">
    <property type="protein sequence ID" value="NMF60003.1"/>
    <property type="molecule type" value="Genomic_DNA"/>
</dbReference>
<protein>
    <submittedName>
        <fullName evidence="1">Uncharacterized protein</fullName>
    </submittedName>
</protein>
<sequence>MSNIPTGGQMCWKREDGEHVLHLRHSPLEQWRNYEEFPEYVLQDPDGFSKGITTFRALLKRDWITIKS</sequence>